<dbReference type="EMBL" id="JACCKB010000018">
    <property type="protein sequence ID" value="NYZ66842.1"/>
    <property type="molecule type" value="Genomic_DNA"/>
</dbReference>
<sequence>MHVKLIALSALCVLAGCSPSGQFADLEQYIEKVQGEPKGQIPPLPKFSTYEAFAYSASGLRSPFLPPVKIDIAKEEQEESTVKPDPNRQKEYLENFGIESFEMVGTMSNGARFLGLVKGGDGIHKVEVGNYLGRNHGKIIDISETKISVIEIVPTGKDRWVERPREIELKEGG</sequence>
<comment type="caution">
    <text evidence="2">The sequence shown here is derived from an EMBL/GenBank/DDBJ whole genome shotgun (WGS) entry which is preliminary data.</text>
</comment>
<dbReference type="PIRSF" id="PIRSF016481">
    <property type="entry name" value="Pilus_assembly_PilP"/>
    <property type="match status" value="1"/>
</dbReference>
<feature type="chain" id="PRO_5032738279" evidence="1">
    <location>
        <begin position="24"/>
        <end position="173"/>
    </location>
</feature>
<evidence type="ECO:0000313" key="3">
    <source>
        <dbReference type="Proteomes" id="UP000569732"/>
    </source>
</evidence>
<keyword evidence="3" id="KW-1185">Reference proteome</keyword>
<gene>
    <name evidence="2" type="ORF">H0A36_12545</name>
</gene>
<dbReference type="InterPro" id="IPR007446">
    <property type="entry name" value="PilP"/>
</dbReference>
<keyword evidence="1" id="KW-0732">Signal</keyword>
<name>A0A853I5H3_9GAMM</name>
<dbReference type="PROSITE" id="PS51257">
    <property type="entry name" value="PROKAR_LIPOPROTEIN"/>
    <property type="match status" value="1"/>
</dbReference>
<dbReference type="Proteomes" id="UP000569732">
    <property type="component" value="Unassembled WGS sequence"/>
</dbReference>
<accession>A0A853I5H3</accession>
<feature type="signal peptide" evidence="1">
    <location>
        <begin position="1"/>
        <end position="23"/>
    </location>
</feature>
<proteinExistence type="predicted"/>
<dbReference type="AlphaFoldDB" id="A0A853I5H3"/>
<dbReference type="Pfam" id="PF04351">
    <property type="entry name" value="PilP"/>
    <property type="match status" value="1"/>
</dbReference>
<evidence type="ECO:0000313" key="2">
    <source>
        <dbReference type="EMBL" id="NYZ66842.1"/>
    </source>
</evidence>
<evidence type="ECO:0000256" key="1">
    <source>
        <dbReference type="SAM" id="SignalP"/>
    </source>
</evidence>
<protein>
    <submittedName>
        <fullName evidence="2">Pilus assembly protein PilP</fullName>
    </submittedName>
</protein>
<organism evidence="2 3">
    <name type="scientific">Spartinivicinus marinus</name>
    <dbReference type="NCBI Taxonomy" id="2994442"/>
    <lineage>
        <taxon>Bacteria</taxon>
        <taxon>Pseudomonadati</taxon>
        <taxon>Pseudomonadota</taxon>
        <taxon>Gammaproteobacteria</taxon>
        <taxon>Oceanospirillales</taxon>
        <taxon>Zooshikellaceae</taxon>
        <taxon>Spartinivicinus</taxon>
    </lineage>
</organism>
<reference evidence="2 3" key="1">
    <citation type="submission" date="2020-07" db="EMBL/GenBank/DDBJ databases">
        <title>Endozoicomonas sp. nov., isolated from sediment.</title>
        <authorList>
            <person name="Gu T."/>
        </authorList>
    </citation>
    <scope>NUCLEOTIDE SEQUENCE [LARGE SCALE GENOMIC DNA]</scope>
    <source>
        <strain evidence="2 3">SM1973</strain>
    </source>
</reference>
<dbReference type="Gene3D" id="2.30.30.830">
    <property type="match status" value="1"/>
</dbReference>